<accession>A0A9W7VZ76</accession>
<gene>
    <name evidence="11" type="primary">ALG14</name>
    <name evidence="12" type="ORF">Tdes44962_MAKER05401</name>
</gene>
<evidence type="ECO:0000256" key="4">
    <source>
        <dbReference type="ARBA" id="ARBA00011335"/>
    </source>
</evidence>
<keyword evidence="8" id="KW-1133">Transmembrane helix</keyword>
<comment type="subunit">
    <text evidence="4 11">Heterodimer with ALG13 to form a functional enzyme.</text>
</comment>
<dbReference type="InterPro" id="IPR013969">
    <property type="entry name" value="Oligosacch_biosynth_Alg14"/>
</dbReference>
<evidence type="ECO:0000256" key="8">
    <source>
        <dbReference type="ARBA" id="ARBA00022989"/>
    </source>
</evidence>
<protein>
    <recommendedName>
        <fullName evidence="5 11">UDP-N-acetylglucosamine transferase subunit ALG14</fullName>
    </recommendedName>
    <alternativeName>
        <fullName evidence="10 11">Asparagine-linked glycosylation protein 14</fullName>
    </alternativeName>
</protein>
<evidence type="ECO:0000256" key="3">
    <source>
        <dbReference type="ARBA" id="ARBA00009731"/>
    </source>
</evidence>
<reference evidence="12 13" key="1">
    <citation type="journal article" date="2018" name="IMA Fungus">
        <title>IMA Genome-F 10: Nine draft genome sequences of Claviceps purpurea s.lat., including C. arundinis, C. humidiphila, and C. cf. spartinae, pseudomolecules for the pitch canker pathogen Fusarium circinatum, draft genome of Davidsoniella eucalypti, Grosmannia galeiformis, Quambalaria eucalypti, and Teratosphaeria destructans.</title>
        <authorList>
            <person name="Wingfield B.D."/>
            <person name="Liu M."/>
            <person name="Nguyen H.D."/>
            <person name="Lane F.A."/>
            <person name="Morgan S.W."/>
            <person name="De Vos L."/>
            <person name="Wilken P.M."/>
            <person name="Duong T.A."/>
            <person name="Aylward J."/>
            <person name="Coetzee M.P."/>
            <person name="Dadej K."/>
            <person name="De Beer Z.W."/>
            <person name="Findlay W."/>
            <person name="Havenga M."/>
            <person name="Kolarik M."/>
            <person name="Menzies J.G."/>
            <person name="Naidoo K."/>
            <person name="Pochopski O."/>
            <person name="Shoukouhi P."/>
            <person name="Santana Q.C."/>
            <person name="Seifert K.A."/>
            <person name="Soal N."/>
            <person name="Steenkamp E.T."/>
            <person name="Tatham C.T."/>
            <person name="van der Nest M.A."/>
            <person name="Wingfield M.J."/>
        </authorList>
    </citation>
    <scope>NUCLEOTIDE SEQUENCE [LARGE SCALE GENOMIC DNA]</scope>
    <source>
        <strain evidence="12">CMW44962</strain>
    </source>
</reference>
<evidence type="ECO:0000256" key="9">
    <source>
        <dbReference type="ARBA" id="ARBA00023136"/>
    </source>
</evidence>
<comment type="similarity">
    <text evidence="3 11">Belongs to the ALG14 family.</text>
</comment>
<dbReference type="Gene3D" id="3.40.50.2000">
    <property type="entry name" value="Glycogen Phosphorylase B"/>
    <property type="match status" value="1"/>
</dbReference>
<keyword evidence="9" id="KW-0472">Membrane</keyword>
<dbReference type="Pfam" id="PF08660">
    <property type="entry name" value="Alg14"/>
    <property type="match status" value="1"/>
</dbReference>
<evidence type="ECO:0000256" key="11">
    <source>
        <dbReference type="RuleBase" id="RU362127"/>
    </source>
</evidence>
<evidence type="ECO:0000256" key="1">
    <source>
        <dbReference type="ARBA" id="ARBA00004389"/>
    </source>
</evidence>
<dbReference type="GO" id="GO:0006488">
    <property type="term" value="P:dolichol-linked oligosaccharide biosynthetic process"/>
    <property type="evidence" value="ECO:0007669"/>
    <property type="project" value="InterPro"/>
</dbReference>
<dbReference type="GO" id="GO:0004577">
    <property type="term" value="F:N-acetylglucosaminyldiphosphodolichol N-acetylglucosaminyltransferase activity"/>
    <property type="evidence" value="ECO:0007669"/>
    <property type="project" value="TreeGrafter"/>
</dbReference>
<evidence type="ECO:0000313" key="12">
    <source>
        <dbReference type="EMBL" id="KAH9818207.1"/>
    </source>
</evidence>
<evidence type="ECO:0000256" key="7">
    <source>
        <dbReference type="ARBA" id="ARBA00022824"/>
    </source>
</evidence>
<sequence length="278" mass="30740">MGFFSFLLKTFLTIAPLAIILGSAYRLSLVLNPRRRKPIRHGRRNPNEPTHLLVVLGSGGHTAEMLAMLTRAVTTSPSPKDDKLVWKDFAHRTWVVGEGDSISAERAKEFEEMAIPLNTQEDLMAGNIKRATDIGAGSYEIKTVPRARAIHQPLSTSPVSSLACAKACWDILTAHMTETRDGHAGRAKEVDFPDVILCNGPATATILVFVSVLLRFLDYRGCATRGKMRTVYVESWARVKKLSLSGRLLKQVVDRFLVQWPQLERAAGGRAEYCGVLV</sequence>
<organism evidence="12 13">
    <name type="scientific">Teratosphaeria destructans</name>
    <dbReference type="NCBI Taxonomy" id="418781"/>
    <lineage>
        <taxon>Eukaryota</taxon>
        <taxon>Fungi</taxon>
        <taxon>Dikarya</taxon>
        <taxon>Ascomycota</taxon>
        <taxon>Pezizomycotina</taxon>
        <taxon>Dothideomycetes</taxon>
        <taxon>Dothideomycetidae</taxon>
        <taxon>Mycosphaerellales</taxon>
        <taxon>Teratosphaeriaceae</taxon>
        <taxon>Teratosphaeria</taxon>
    </lineage>
</organism>
<dbReference type="AlphaFoldDB" id="A0A9W7VZ76"/>
<evidence type="ECO:0000256" key="10">
    <source>
        <dbReference type="ARBA" id="ARBA00032062"/>
    </source>
</evidence>
<comment type="caution">
    <text evidence="12">The sequence shown here is derived from an EMBL/GenBank/DDBJ whole genome shotgun (WGS) entry which is preliminary data.</text>
</comment>
<name>A0A9W7VZ76_9PEZI</name>
<proteinExistence type="inferred from homology"/>
<comment type="subcellular location">
    <subcellularLocation>
        <location evidence="1 11">Endoplasmic reticulum membrane</location>
        <topology evidence="1 11">Single-pass membrane protein</topology>
    </subcellularLocation>
    <subcellularLocation>
        <location evidence="2">Nucleus membrane</location>
        <topology evidence="2">Single-pass membrane protein</topology>
    </subcellularLocation>
</comment>
<dbReference type="OrthoDB" id="17098at2759"/>
<evidence type="ECO:0000313" key="13">
    <source>
        <dbReference type="Proteomes" id="UP001138500"/>
    </source>
</evidence>
<keyword evidence="13" id="KW-1185">Reference proteome</keyword>
<keyword evidence="7 11" id="KW-0256">Endoplasmic reticulum</keyword>
<dbReference type="Proteomes" id="UP001138500">
    <property type="component" value="Unassembled WGS sequence"/>
</dbReference>
<dbReference type="GO" id="GO:0043541">
    <property type="term" value="C:UDP-N-acetylglucosamine transferase complex"/>
    <property type="evidence" value="ECO:0007669"/>
    <property type="project" value="TreeGrafter"/>
</dbReference>
<comment type="function">
    <text evidence="11">Involved in protein N-glycosylation. Essential for the second step of the dolichol-linked oligosaccharide pathway. Anchors the catalytic subunit ALG13 to the ER.</text>
</comment>
<keyword evidence="6" id="KW-0812">Transmembrane</keyword>
<evidence type="ECO:0000256" key="5">
    <source>
        <dbReference type="ARBA" id="ARBA00017467"/>
    </source>
</evidence>
<dbReference type="PANTHER" id="PTHR12154:SF4">
    <property type="entry name" value="UDP-N-ACETYLGLUCOSAMINE TRANSFERASE SUBUNIT ALG14 HOMOLOG"/>
    <property type="match status" value="1"/>
</dbReference>
<dbReference type="EMBL" id="RIBY02002356">
    <property type="protein sequence ID" value="KAH9818207.1"/>
    <property type="molecule type" value="Genomic_DNA"/>
</dbReference>
<evidence type="ECO:0000256" key="2">
    <source>
        <dbReference type="ARBA" id="ARBA00004590"/>
    </source>
</evidence>
<dbReference type="GO" id="GO:0031965">
    <property type="term" value="C:nuclear membrane"/>
    <property type="evidence" value="ECO:0007669"/>
    <property type="project" value="UniProtKB-SubCell"/>
</dbReference>
<reference evidence="12 13" key="2">
    <citation type="journal article" date="2021" name="Curr. Genet.">
        <title>Genetic response to nitrogen starvation in the aggressive Eucalyptus foliar pathogen Teratosphaeria destructans.</title>
        <authorList>
            <person name="Havenga M."/>
            <person name="Wingfield B.D."/>
            <person name="Wingfield M.J."/>
            <person name="Dreyer L.L."/>
            <person name="Roets F."/>
            <person name="Aylward J."/>
        </authorList>
    </citation>
    <scope>NUCLEOTIDE SEQUENCE [LARGE SCALE GENOMIC DNA]</scope>
    <source>
        <strain evidence="12">CMW44962</strain>
    </source>
</reference>
<evidence type="ECO:0000256" key="6">
    <source>
        <dbReference type="ARBA" id="ARBA00022692"/>
    </source>
</evidence>
<dbReference type="PANTHER" id="PTHR12154">
    <property type="entry name" value="GLYCOSYL TRANSFERASE-RELATED"/>
    <property type="match status" value="1"/>
</dbReference>